<proteinExistence type="predicted"/>
<keyword evidence="1" id="KW-0732">Signal</keyword>
<dbReference type="AlphaFoldDB" id="A0A7S1AJY8"/>
<reference evidence="2" key="1">
    <citation type="submission" date="2021-01" db="EMBL/GenBank/DDBJ databases">
        <authorList>
            <person name="Corre E."/>
            <person name="Pelletier E."/>
            <person name="Niang G."/>
            <person name="Scheremetjew M."/>
            <person name="Finn R."/>
            <person name="Kale V."/>
            <person name="Holt S."/>
            <person name="Cochrane G."/>
            <person name="Meng A."/>
            <person name="Brown T."/>
            <person name="Cohen L."/>
        </authorList>
    </citation>
    <scope>NUCLEOTIDE SEQUENCE</scope>
</reference>
<name>A0A7S1AJY8_NOCSC</name>
<protein>
    <submittedName>
        <fullName evidence="2">Uncharacterized protein</fullName>
    </submittedName>
</protein>
<feature type="signal peptide" evidence="1">
    <location>
        <begin position="1"/>
        <end position="20"/>
    </location>
</feature>
<organism evidence="2">
    <name type="scientific">Noctiluca scintillans</name>
    <name type="common">Sea sparkle</name>
    <name type="synonym">Red tide dinoflagellate</name>
    <dbReference type="NCBI Taxonomy" id="2966"/>
    <lineage>
        <taxon>Eukaryota</taxon>
        <taxon>Sar</taxon>
        <taxon>Alveolata</taxon>
        <taxon>Dinophyceae</taxon>
        <taxon>Noctilucales</taxon>
        <taxon>Noctilucaceae</taxon>
        <taxon>Noctiluca</taxon>
    </lineage>
</organism>
<dbReference type="EMBL" id="HBFQ01043864">
    <property type="protein sequence ID" value="CAD8856740.1"/>
    <property type="molecule type" value="Transcribed_RNA"/>
</dbReference>
<evidence type="ECO:0000313" key="2">
    <source>
        <dbReference type="EMBL" id="CAD8856740.1"/>
    </source>
</evidence>
<sequence>MQFRASLLWGACAYLAGVNASFLAPDASTNTSTSTTRAKIDLGFDAFEAKLLADVSSGVAAATTATVWTSQMRESVTANVTQSLQQTMHEAFAPLKKSVAHTWMALPAEQQKTEYIQAVKASFARVFSQQLNMTTNRMASSFRAIAREVGLSRTADQLVANATVLISDGLLKEHCYGGDTKGVVGAAHQKERHFCMPSRVQTVVKQLNDSQELISMTARYDAGALSLLAKQKSKARAA</sequence>
<gene>
    <name evidence="2" type="ORF">NSCI0253_LOCUS31092</name>
</gene>
<accession>A0A7S1AJY8</accession>
<evidence type="ECO:0000256" key="1">
    <source>
        <dbReference type="SAM" id="SignalP"/>
    </source>
</evidence>
<feature type="chain" id="PRO_5031369627" evidence="1">
    <location>
        <begin position="21"/>
        <end position="238"/>
    </location>
</feature>